<sequence length="254" mass="27230">MSLDALLGGSVFAFLMIFVRLGSAFLIMPGFGEQFVSARIRLLFALAVSFLLLPILLPTMPPPPPSPADLTLLIIAEALIGIFLGTVTRMLMAALETAGMLIANQVGLAAAQAFNPAMSSPGNPISAILGVLALMLIFATDLHHLLLMAIVDSYSLFQPGQWLPIGDVAQHLTRVMADSFLIGMQLSAPFTVIGLLFYLGLGLISRLVPQIQVFFVGVPIQIIFGLILLGLSLTALMTFWLARFEGQLVNILQL</sequence>
<keyword evidence="11" id="KW-0966">Cell projection</keyword>
<dbReference type="EMBL" id="NOXU01000031">
    <property type="protein sequence ID" value="OYQ32786.1"/>
    <property type="molecule type" value="Genomic_DNA"/>
</dbReference>
<keyword evidence="11" id="KW-0969">Cilium</keyword>
<keyword evidence="7 10" id="KW-0472">Membrane</keyword>
<feature type="transmembrane region" description="Helical" evidence="10">
    <location>
        <begin position="180"/>
        <end position="201"/>
    </location>
</feature>
<evidence type="ECO:0000256" key="2">
    <source>
        <dbReference type="ARBA" id="ARBA00009772"/>
    </source>
</evidence>
<evidence type="ECO:0000256" key="9">
    <source>
        <dbReference type="NCBIfam" id="TIGR01400"/>
    </source>
</evidence>
<comment type="function">
    <text evidence="1 10">Role in flagellar biosynthesis.</text>
</comment>
<reference evidence="11" key="1">
    <citation type="submission" date="2017-07" db="EMBL/GenBank/DDBJ databases">
        <title>Niveispirillum cyanobacteriorum sp. nov., isolated from cyanobacterial aggregates in a eutrophic lake.</title>
        <authorList>
            <person name="Cai H."/>
        </authorList>
    </citation>
    <scope>NUCLEOTIDE SEQUENCE [LARGE SCALE GENOMIC DNA]</scope>
    <source>
        <strain evidence="11">1-14</strain>
    </source>
</reference>
<dbReference type="OrthoDB" id="9779817at2"/>
<dbReference type="GO" id="GO:0009425">
    <property type="term" value="C:bacterial-type flagellum basal body"/>
    <property type="evidence" value="ECO:0007669"/>
    <property type="project" value="UniProtKB-SubCell"/>
</dbReference>
<dbReference type="AlphaFoldDB" id="A0A255YU68"/>
<dbReference type="GO" id="GO:0005886">
    <property type="term" value="C:plasma membrane"/>
    <property type="evidence" value="ECO:0007669"/>
    <property type="project" value="UniProtKB-SubCell"/>
</dbReference>
<proteinExistence type="inferred from homology"/>
<keyword evidence="12" id="KW-1185">Reference proteome</keyword>
<evidence type="ECO:0000256" key="3">
    <source>
        <dbReference type="ARBA" id="ARBA00021717"/>
    </source>
</evidence>
<feature type="transmembrane region" description="Helical" evidence="10">
    <location>
        <begin position="127"/>
        <end position="151"/>
    </location>
</feature>
<keyword evidence="8 10" id="KW-0975">Bacterial flagellum</keyword>
<dbReference type="PANTHER" id="PTHR30065">
    <property type="entry name" value="FLAGELLAR BIOSYNTHETIC PROTEIN FLIR"/>
    <property type="match status" value="1"/>
</dbReference>
<evidence type="ECO:0000256" key="7">
    <source>
        <dbReference type="ARBA" id="ARBA00023136"/>
    </source>
</evidence>
<evidence type="ECO:0000313" key="12">
    <source>
        <dbReference type="Proteomes" id="UP000216998"/>
    </source>
</evidence>
<organism evidence="11 12">
    <name type="scientific">Niveispirillum lacus</name>
    <dbReference type="NCBI Taxonomy" id="1981099"/>
    <lineage>
        <taxon>Bacteria</taxon>
        <taxon>Pseudomonadati</taxon>
        <taxon>Pseudomonadota</taxon>
        <taxon>Alphaproteobacteria</taxon>
        <taxon>Rhodospirillales</taxon>
        <taxon>Azospirillaceae</taxon>
        <taxon>Niveispirillum</taxon>
    </lineage>
</organism>
<dbReference type="PANTHER" id="PTHR30065:SF8">
    <property type="entry name" value="FLAGELLAR BIOSYNTHETIC PROTEIN FLIR"/>
    <property type="match status" value="1"/>
</dbReference>
<dbReference type="NCBIfam" id="TIGR01400">
    <property type="entry name" value="fliR"/>
    <property type="match status" value="1"/>
</dbReference>
<accession>A0A255YU68</accession>
<comment type="caution">
    <text evidence="11">The sequence shown here is derived from an EMBL/GenBank/DDBJ whole genome shotgun (WGS) entry which is preliminary data.</text>
</comment>
<evidence type="ECO:0000256" key="4">
    <source>
        <dbReference type="ARBA" id="ARBA00022475"/>
    </source>
</evidence>
<name>A0A255YU68_9PROT</name>
<evidence type="ECO:0000256" key="1">
    <source>
        <dbReference type="ARBA" id="ARBA00002578"/>
    </source>
</evidence>
<comment type="similarity">
    <text evidence="2 10">Belongs to the FliR/MopE/SpaR family.</text>
</comment>
<feature type="transmembrane region" description="Helical" evidence="10">
    <location>
        <begin position="213"/>
        <end position="242"/>
    </location>
</feature>
<protein>
    <recommendedName>
        <fullName evidence="3 9">Flagellar biosynthetic protein FliR</fullName>
    </recommendedName>
</protein>
<comment type="subcellular location">
    <subcellularLocation>
        <location evidence="10">Cell membrane</location>
        <topology evidence="10">Multi-pass membrane protein</topology>
    </subcellularLocation>
    <subcellularLocation>
        <location evidence="10">Bacterial flagellum basal body</location>
    </subcellularLocation>
</comment>
<dbReference type="Proteomes" id="UP000216998">
    <property type="component" value="Unassembled WGS sequence"/>
</dbReference>
<dbReference type="InterPro" id="IPR002010">
    <property type="entry name" value="T3SS_IM_R"/>
</dbReference>
<evidence type="ECO:0000256" key="5">
    <source>
        <dbReference type="ARBA" id="ARBA00022692"/>
    </source>
</evidence>
<keyword evidence="6 10" id="KW-1133">Transmembrane helix</keyword>
<dbReference type="RefSeq" id="WP_094457821.1">
    <property type="nucleotide sequence ID" value="NZ_NOXU01000031.1"/>
</dbReference>
<dbReference type="InterPro" id="IPR006303">
    <property type="entry name" value="FliR"/>
</dbReference>
<keyword evidence="4 10" id="KW-1003">Cell membrane</keyword>
<gene>
    <name evidence="11" type="primary">fliR</name>
    <name evidence="11" type="ORF">CHU95_18725</name>
</gene>
<keyword evidence="5 10" id="KW-0812">Transmembrane</keyword>
<dbReference type="Pfam" id="PF01311">
    <property type="entry name" value="Bac_export_1"/>
    <property type="match status" value="1"/>
</dbReference>
<feature type="transmembrane region" description="Helical" evidence="10">
    <location>
        <begin position="70"/>
        <end position="92"/>
    </location>
</feature>
<evidence type="ECO:0000313" key="11">
    <source>
        <dbReference type="EMBL" id="OYQ32786.1"/>
    </source>
</evidence>
<keyword evidence="11" id="KW-0282">Flagellum</keyword>
<dbReference type="PRINTS" id="PR00953">
    <property type="entry name" value="TYPE3IMRPROT"/>
</dbReference>
<feature type="transmembrane region" description="Helical" evidence="10">
    <location>
        <begin position="40"/>
        <end position="58"/>
    </location>
</feature>
<evidence type="ECO:0000256" key="10">
    <source>
        <dbReference type="RuleBase" id="RU362071"/>
    </source>
</evidence>
<dbReference type="GO" id="GO:0006605">
    <property type="term" value="P:protein targeting"/>
    <property type="evidence" value="ECO:0007669"/>
    <property type="project" value="UniProtKB-UniRule"/>
</dbReference>
<feature type="transmembrane region" description="Helical" evidence="10">
    <location>
        <begin position="6"/>
        <end position="28"/>
    </location>
</feature>
<dbReference type="GO" id="GO:0044780">
    <property type="term" value="P:bacterial-type flagellum assembly"/>
    <property type="evidence" value="ECO:0007669"/>
    <property type="project" value="UniProtKB-UniRule"/>
</dbReference>
<evidence type="ECO:0000256" key="8">
    <source>
        <dbReference type="ARBA" id="ARBA00023143"/>
    </source>
</evidence>
<evidence type="ECO:0000256" key="6">
    <source>
        <dbReference type="ARBA" id="ARBA00022989"/>
    </source>
</evidence>